<accession>A0ABP6SLA7</accession>
<evidence type="ECO:0000256" key="2">
    <source>
        <dbReference type="SAM" id="Phobius"/>
    </source>
</evidence>
<evidence type="ECO:0000313" key="4">
    <source>
        <dbReference type="Proteomes" id="UP001499990"/>
    </source>
</evidence>
<feature type="region of interest" description="Disordered" evidence="1">
    <location>
        <begin position="1"/>
        <end position="23"/>
    </location>
</feature>
<sequence>MLPCFWHSTRSAGQGGRRPEDRSAATSPASWIARIAWGVFGLLLPAWTVFEAVRHTGLTIAFAMIGLLVPFLARLAPGLAPVCRHGGHR</sequence>
<name>A0ABP6SLA7_9ACTN</name>
<protein>
    <submittedName>
        <fullName evidence="3">Uncharacterized protein</fullName>
    </submittedName>
</protein>
<proteinExistence type="predicted"/>
<comment type="caution">
    <text evidence="3">The sequence shown here is derived from an EMBL/GenBank/DDBJ whole genome shotgun (WGS) entry which is preliminary data.</text>
</comment>
<dbReference type="Proteomes" id="UP001499990">
    <property type="component" value="Unassembled WGS sequence"/>
</dbReference>
<gene>
    <name evidence="3" type="ORF">GCM10020367_62810</name>
</gene>
<organism evidence="3 4">
    <name type="scientific">Streptomyces sannanensis</name>
    <dbReference type="NCBI Taxonomy" id="285536"/>
    <lineage>
        <taxon>Bacteria</taxon>
        <taxon>Bacillati</taxon>
        <taxon>Actinomycetota</taxon>
        <taxon>Actinomycetes</taxon>
        <taxon>Kitasatosporales</taxon>
        <taxon>Streptomycetaceae</taxon>
        <taxon>Streptomyces</taxon>
    </lineage>
</organism>
<keyword evidence="2" id="KW-0472">Membrane</keyword>
<feature type="transmembrane region" description="Helical" evidence="2">
    <location>
        <begin position="31"/>
        <end position="50"/>
    </location>
</feature>
<dbReference type="SUPFAM" id="SSF103481">
    <property type="entry name" value="Multidrug resistance efflux transporter EmrE"/>
    <property type="match status" value="1"/>
</dbReference>
<keyword evidence="2" id="KW-0812">Transmembrane</keyword>
<keyword evidence="2" id="KW-1133">Transmembrane helix</keyword>
<evidence type="ECO:0000256" key="1">
    <source>
        <dbReference type="SAM" id="MobiDB-lite"/>
    </source>
</evidence>
<evidence type="ECO:0000313" key="3">
    <source>
        <dbReference type="EMBL" id="GAA3379407.1"/>
    </source>
</evidence>
<reference evidence="4" key="1">
    <citation type="journal article" date="2019" name="Int. J. Syst. Evol. Microbiol.">
        <title>The Global Catalogue of Microorganisms (GCM) 10K type strain sequencing project: providing services to taxonomists for standard genome sequencing and annotation.</title>
        <authorList>
            <consortium name="The Broad Institute Genomics Platform"/>
            <consortium name="The Broad Institute Genome Sequencing Center for Infectious Disease"/>
            <person name="Wu L."/>
            <person name="Ma J."/>
        </authorList>
    </citation>
    <scope>NUCLEOTIDE SEQUENCE [LARGE SCALE GENOMIC DNA]</scope>
    <source>
        <strain evidence="4">JCM 9651</strain>
    </source>
</reference>
<feature type="transmembrane region" description="Helical" evidence="2">
    <location>
        <begin position="56"/>
        <end position="76"/>
    </location>
</feature>
<keyword evidence="4" id="KW-1185">Reference proteome</keyword>
<dbReference type="EMBL" id="BAAAYL010000001">
    <property type="protein sequence ID" value="GAA3379407.1"/>
    <property type="molecule type" value="Genomic_DNA"/>
</dbReference>
<dbReference type="InterPro" id="IPR037185">
    <property type="entry name" value="EmrE-like"/>
</dbReference>